<sequence>MALMRFDPFREFDRLAEQALATGARAARGMPMEALRRGDEFLVFLDLPGVRREDVDISVERNVVSIAANRVPQRAEGDEVIVDERPYGVFARHLFLGENLDPSGLSAEVDTGVLTLRIPVNPATKPRKIPVASTVEGSTGQDGLPEGSQQSEGSRQSEESAVGAGSR</sequence>
<evidence type="ECO:0000313" key="5">
    <source>
        <dbReference type="EMBL" id="MDD7968100.1"/>
    </source>
</evidence>
<proteinExistence type="inferred from homology"/>
<comment type="similarity">
    <text evidence="1 2">Belongs to the small heat shock protein (HSP20) family.</text>
</comment>
<evidence type="ECO:0000256" key="2">
    <source>
        <dbReference type="RuleBase" id="RU003616"/>
    </source>
</evidence>
<keyword evidence="6" id="KW-1185">Reference proteome</keyword>
<dbReference type="SUPFAM" id="SSF49764">
    <property type="entry name" value="HSP20-like chaperones"/>
    <property type="match status" value="1"/>
</dbReference>
<evidence type="ECO:0000313" key="6">
    <source>
        <dbReference type="Proteomes" id="UP001300763"/>
    </source>
</evidence>
<dbReference type="PROSITE" id="PS01031">
    <property type="entry name" value="SHSP"/>
    <property type="match status" value="1"/>
</dbReference>
<evidence type="ECO:0000256" key="3">
    <source>
        <dbReference type="SAM" id="MobiDB-lite"/>
    </source>
</evidence>
<organism evidence="5 6">
    <name type="scientific">Actinomycetospora lemnae</name>
    <dbReference type="NCBI Taxonomy" id="3019891"/>
    <lineage>
        <taxon>Bacteria</taxon>
        <taxon>Bacillati</taxon>
        <taxon>Actinomycetota</taxon>
        <taxon>Actinomycetes</taxon>
        <taxon>Pseudonocardiales</taxon>
        <taxon>Pseudonocardiaceae</taxon>
        <taxon>Actinomycetospora</taxon>
    </lineage>
</organism>
<evidence type="ECO:0000256" key="1">
    <source>
        <dbReference type="PROSITE-ProRule" id="PRU00285"/>
    </source>
</evidence>
<dbReference type="Gene3D" id="2.60.40.790">
    <property type="match status" value="1"/>
</dbReference>
<dbReference type="InterPro" id="IPR008978">
    <property type="entry name" value="HSP20-like_chaperone"/>
</dbReference>
<feature type="region of interest" description="Disordered" evidence="3">
    <location>
        <begin position="127"/>
        <end position="167"/>
    </location>
</feature>
<dbReference type="Proteomes" id="UP001300763">
    <property type="component" value="Unassembled WGS sequence"/>
</dbReference>
<gene>
    <name evidence="5" type="ORF">PGB27_22370</name>
</gene>
<evidence type="ECO:0000259" key="4">
    <source>
        <dbReference type="PROSITE" id="PS01031"/>
    </source>
</evidence>
<accession>A0ABT5SZ12</accession>
<reference evidence="5 6" key="1">
    <citation type="submission" date="2023-02" db="EMBL/GenBank/DDBJ databases">
        <title>Genome sequencing required for Actinomycetospora new species description.</title>
        <authorList>
            <person name="Saimee Y."/>
            <person name="Duangmal K."/>
        </authorList>
    </citation>
    <scope>NUCLEOTIDE SEQUENCE [LARGE SCALE GENOMIC DNA]</scope>
    <source>
        <strain evidence="5 6">DW7H6</strain>
    </source>
</reference>
<dbReference type="EMBL" id="JAQZAO010000010">
    <property type="protein sequence ID" value="MDD7968100.1"/>
    <property type="molecule type" value="Genomic_DNA"/>
</dbReference>
<dbReference type="PANTHER" id="PTHR11527">
    <property type="entry name" value="HEAT-SHOCK PROTEIN 20 FAMILY MEMBER"/>
    <property type="match status" value="1"/>
</dbReference>
<feature type="domain" description="SHSP" evidence="4">
    <location>
        <begin position="23"/>
        <end position="134"/>
    </location>
</feature>
<dbReference type="InterPro" id="IPR031107">
    <property type="entry name" value="Small_HSP"/>
</dbReference>
<dbReference type="CDD" id="cd06464">
    <property type="entry name" value="ACD_sHsps-like"/>
    <property type="match status" value="1"/>
</dbReference>
<name>A0ABT5SZ12_9PSEU</name>
<dbReference type="Pfam" id="PF00011">
    <property type="entry name" value="HSP20"/>
    <property type="match status" value="1"/>
</dbReference>
<dbReference type="InterPro" id="IPR002068">
    <property type="entry name" value="A-crystallin/Hsp20_dom"/>
</dbReference>
<protein>
    <submittedName>
        <fullName evidence="5">Hsp20/alpha crystallin family protein</fullName>
    </submittedName>
</protein>
<comment type="caution">
    <text evidence="5">The sequence shown here is derived from an EMBL/GenBank/DDBJ whole genome shotgun (WGS) entry which is preliminary data.</text>
</comment>